<keyword evidence="5" id="KW-1185">Reference proteome</keyword>
<evidence type="ECO:0000313" key="4">
    <source>
        <dbReference type="EMBL" id="MBD7910250.1"/>
    </source>
</evidence>
<feature type="domain" description="Cell envelope-related transcriptional attenuator" evidence="3">
    <location>
        <begin position="81"/>
        <end position="237"/>
    </location>
</feature>
<dbReference type="RefSeq" id="WP_191767656.1">
    <property type="nucleotide sequence ID" value="NZ_JACSRA010000003.1"/>
</dbReference>
<dbReference type="EMBL" id="JACSRA010000003">
    <property type="protein sequence ID" value="MBD7910250.1"/>
    <property type="molecule type" value="Genomic_DNA"/>
</dbReference>
<evidence type="ECO:0000313" key="5">
    <source>
        <dbReference type="Proteomes" id="UP000627781"/>
    </source>
</evidence>
<accession>A0ABR8PPZ4</accession>
<evidence type="ECO:0000256" key="1">
    <source>
        <dbReference type="ARBA" id="ARBA00006068"/>
    </source>
</evidence>
<keyword evidence="2" id="KW-0812">Transmembrane</keyword>
<dbReference type="NCBIfam" id="TIGR00350">
    <property type="entry name" value="lytR_cpsA_psr"/>
    <property type="match status" value="1"/>
</dbReference>
<keyword evidence="2" id="KW-0472">Membrane</keyword>
<evidence type="ECO:0000259" key="3">
    <source>
        <dbReference type="Pfam" id="PF03816"/>
    </source>
</evidence>
<dbReference type="InterPro" id="IPR050922">
    <property type="entry name" value="LytR/CpsA/Psr_CW_biosynth"/>
</dbReference>
<proteinExistence type="inferred from homology"/>
<name>A0ABR8PPZ4_9CLOT</name>
<evidence type="ECO:0000256" key="2">
    <source>
        <dbReference type="SAM" id="Phobius"/>
    </source>
</evidence>
<dbReference type="PANTHER" id="PTHR33392:SF6">
    <property type="entry name" value="POLYISOPRENYL-TEICHOIC ACID--PEPTIDOGLYCAN TEICHOIC ACID TRANSFERASE TAGU"/>
    <property type="match status" value="1"/>
</dbReference>
<protein>
    <submittedName>
        <fullName evidence="4">LCP family protein</fullName>
    </submittedName>
</protein>
<dbReference type="Proteomes" id="UP000627781">
    <property type="component" value="Unassembled WGS sequence"/>
</dbReference>
<sequence>MRKQKKITKPVKIIIGIIILILILFIAFFTYTFKTLGKINTVKLDTSNLEISPNITNEVDLDEIRNIAIFGIDSKDEEIGRSDSIMILTIDKKHNKLKISSIIRDSYVEIPGRDGKDKINHAYAFGSVDGTENGGPTLAIKTLNRNFNLNIKDFLSVNFSSLPKLIDSIGGIDITITDEELKLINENSTSQLSSSGTQKLNGSQTLAYSRIRYTAGGDFERSHRHRTILTALFNKLKSTSPTSYPGFLKELLPLINTNMTSTDIISLAFKINSLSSHELIQDRFPRDDCGEGQMINGIYYYVFDINETAKQMNDYIFLDK</sequence>
<dbReference type="InterPro" id="IPR004474">
    <property type="entry name" value="LytR_CpsA_psr"/>
</dbReference>
<dbReference type="Pfam" id="PF03816">
    <property type="entry name" value="LytR_cpsA_psr"/>
    <property type="match status" value="1"/>
</dbReference>
<dbReference type="Gene3D" id="3.40.630.190">
    <property type="entry name" value="LCP protein"/>
    <property type="match status" value="1"/>
</dbReference>
<dbReference type="PANTHER" id="PTHR33392">
    <property type="entry name" value="POLYISOPRENYL-TEICHOIC ACID--PEPTIDOGLYCAN TEICHOIC ACID TRANSFERASE TAGU"/>
    <property type="match status" value="1"/>
</dbReference>
<comment type="caution">
    <text evidence="4">The sequence shown here is derived from an EMBL/GenBank/DDBJ whole genome shotgun (WGS) entry which is preliminary data.</text>
</comment>
<gene>
    <name evidence="4" type="ORF">H9661_02665</name>
</gene>
<keyword evidence="2" id="KW-1133">Transmembrane helix</keyword>
<reference evidence="4 5" key="1">
    <citation type="submission" date="2020-08" db="EMBL/GenBank/DDBJ databases">
        <title>A Genomic Blueprint of the Chicken Gut Microbiome.</title>
        <authorList>
            <person name="Gilroy R."/>
            <person name="Ravi A."/>
            <person name="Getino M."/>
            <person name="Pursley I."/>
            <person name="Horton D.L."/>
            <person name="Alikhan N.-F."/>
            <person name="Baker D."/>
            <person name="Gharbi K."/>
            <person name="Hall N."/>
            <person name="Watson M."/>
            <person name="Adriaenssens E.M."/>
            <person name="Foster-Nyarko E."/>
            <person name="Jarju S."/>
            <person name="Secka A."/>
            <person name="Antonio M."/>
            <person name="Oren A."/>
            <person name="Chaudhuri R."/>
            <person name="La Ragione R.M."/>
            <person name="Hildebrand F."/>
            <person name="Pallen M.J."/>
        </authorList>
    </citation>
    <scope>NUCLEOTIDE SEQUENCE [LARGE SCALE GENOMIC DNA]</scope>
    <source>
        <strain evidence="4 5">Sa3CVN1</strain>
    </source>
</reference>
<comment type="similarity">
    <text evidence="1">Belongs to the LytR/CpsA/Psr (LCP) family.</text>
</comment>
<organism evidence="4 5">
    <name type="scientific">Clostridium cibarium</name>
    <dbReference type="NCBI Taxonomy" id="2762247"/>
    <lineage>
        <taxon>Bacteria</taxon>
        <taxon>Bacillati</taxon>
        <taxon>Bacillota</taxon>
        <taxon>Clostridia</taxon>
        <taxon>Eubacteriales</taxon>
        <taxon>Clostridiaceae</taxon>
        <taxon>Clostridium</taxon>
    </lineage>
</organism>
<feature type="transmembrane region" description="Helical" evidence="2">
    <location>
        <begin position="12"/>
        <end position="33"/>
    </location>
</feature>